<comment type="caution">
    <text evidence="1">The sequence shown here is derived from an EMBL/GenBank/DDBJ whole genome shotgun (WGS) entry which is preliminary data.</text>
</comment>
<name>A0A0S8K278_UNCW3</name>
<evidence type="ECO:0000313" key="1">
    <source>
        <dbReference type="EMBL" id="KPL15840.1"/>
    </source>
</evidence>
<reference evidence="1 2" key="1">
    <citation type="journal article" date="2015" name="Microbiome">
        <title>Genomic resolution of linkages in carbon, nitrogen, and sulfur cycling among widespread estuary sediment bacteria.</title>
        <authorList>
            <person name="Baker B.J."/>
            <person name="Lazar C.S."/>
            <person name="Teske A.P."/>
            <person name="Dick G.J."/>
        </authorList>
    </citation>
    <scope>NUCLEOTIDE SEQUENCE [LARGE SCALE GENOMIC DNA]</scope>
    <source>
        <strain evidence="1">SM1_77</strain>
    </source>
</reference>
<protein>
    <recommendedName>
        <fullName evidence="3">ABM domain-containing protein</fullName>
    </recommendedName>
</protein>
<gene>
    <name evidence="1" type="ORF">AMJ74_00550</name>
</gene>
<sequence>MAKKRIVVMFNVKPGADPATLGNLKKMMVEEFIPAEKQAPGLISIEAVERYSDPIPHEPNNSASDFAFVELWKDAESNHDWWAGNMFSPKSARMKEVMQKFKAFMGSPEGKYVEFLDCHFSVIE</sequence>
<proteinExistence type="predicted"/>
<dbReference type="Proteomes" id="UP000050975">
    <property type="component" value="Unassembled WGS sequence"/>
</dbReference>
<dbReference type="AlphaFoldDB" id="A0A0S8K278"/>
<accession>A0A0S8K278</accession>
<dbReference type="EMBL" id="LJVE01000004">
    <property type="protein sequence ID" value="KPL15840.1"/>
    <property type="molecule type" value="Genomic_DNA"/>
</dbReference>
<evidence type="ECO:0008006" key="3">
    <source>
        <dbReference type="Google" id="ProtNLM"/>
    </source>
</evidence>
<organism evidence="1 2">
    <name type="scientific">candidate division WOR_3 bacterium SM1_77</name>
    <dbReference type="NCBI Taxonomy" id="1703778"/>
    <lineage>
        <taxon>Bacteria</taxon>
        <taxon>Bacteria division WOR-3</taxon>
    </lineage>
</organism>
<evidence type="ECO:0000313" key="2">
    <source>
        <dbReference type="Proteomes" id="UP000050975"/>
    </source>
</evidence>